<gene>
    <name evidence="1" type="ORF">GPECTOR_31g316</name>
</gene>
<protein>
    <submittedName>
        <fullName evidence="1">Uncharacterized protein</fullName>
    </submittedName>
</protein>
<keyword evidence="2" id="KW-1185">Reference proteome</keyword>
<organism evidence="1 2">
    <name type="scientific">Gonium pectorale</name>
    <name type="common">Green alga</name>
    <dbReference type="NCBI Taxonomy" id="33097"/>
    <lineage>
        <taxon>Eukaryota</taxon>
        <taxon>Viridiplantae</taxon>
        <taxon>Chlorophyta</taxon>
        <taxon>core chlorophytes</taxon>
        <taxon>Chlorophyceae</taxon>
        <taxon>CS clade</taxon>
        <taxon>Chlamydomonadales</taxon>
        <taxon>Volvocaceae</taxon>
        <taxon>Gonium</taxon>
    </lineage>
</organism>
<dbReference type="EMBL" id="LSYV01000032">
    <property type="protein sequence ID" value="KXZ47954.1"/>
    <property type="molecule type" value="Genomic_DNA"/>
</dbReference>
<comment type="caution">
    <text evidence="1">The sequence shown here is derived from an EMBL/GenBank/DDBJ whole genome shotgun (WGS) entry which is preliminary data.</text>
</comment>
<evidence type="ECO:0000313" key="1">
    <source>
        <dbReference type="EMBL" id="KXZ47954.1"/>
    </source>
</evidence>
<dbReference type="AlphaFoldDB" id="A0A150GDN7"/>
<name>A0A150GDN7_GONPE</name>
<dbReference type="Proteomes" id="UP000075714">
    <property type="component" value="Unassembled WGS sequence"/>
</dbReference>
<accession>A0A150GDN7</accession>
<proteinExistence type="predicted"/>
<evidence type="ECO:0000313" key="2">
    <source>
        <dbReference type="Proteomes" id="UP000075714"/>
    </source>
</evidence>
<dbReference type="OrthoDB" id="64113at2759"/>
<reference evidence="2" key="1">
    <citation type="journal article" date="2016" name="Nat. Commun.">
        <title>The Gonium pectorale genome demonstrates co-option of cell cycle regulation during the evolution of multicellularity.</title>
        <authorList>
            <person name="Hanschen E.R."/>
            <person name="Marriage T.N."/>
            <person name="Ferris P.J."/>
            <person name="Hamaji T."/>
            <person name="Toyoda A."/>
            <person name="Fujiyama A."/>
            <person name="Neme R."/>
            <person name="Noguchi H."/>
            <person name="Minakuchi Y."/>
            <person name="Suzuki M."/>
            <person name="Kawai-Toyooka H."/>
            <person name="Smith D.R."/>
            <person name="Sparks H."/>
            <person name="Anderson J."/>
            <person name="Bakaric R."/>
            <person name="Luria V."/>
            <person name="Karger A."/>
            <person name="Kirschner M.W."/>
            <person name="Durand P.M."/>
            <person name="Michod R.E."/>
            <person name="Nozaki H."/>
            <person name="Olson B.J."/>
        </authorList>
    </citation>
    <scope>NUCLEOTIDE SEQUENCE [LARGE SCALE GENOMIC DNA]</scope>
    <source>
        <strain evidence="2">NIES-2863</strain>
    </source>
</reference>
<sequence>MPFTVFTTSHKKTFLKWHAKLTGQGAAAGGAAGPVQQQRFLVYDVTESTISCMTPDGETVDLHVADSDAGTVARVRELFEGGSEVHVHLDEGRKALAGIVQ</sequence>